<accession>A0A1P8KE92</accession>
<dbReference type="eggNOG" id="ENOG5033A7N">
    <property type="taxonomic scope" value="Bacteria"/>
</dbReference>
<proteinExistence type="predicted"/>
<keyword evidence="2" id="KW-1185">Reference proteome</keyword>
<reference evidence="1 2" key="1">
    <citation type="submission" date="2017-01" db="EMBL/GenBank/DDBJ databases">
        <authorList>
            <person name="Mah S.A."/>
            <person name="Swanson W.J."/>
            <person name="Moy G.W."/>
            <person name="Vacquier V.D."/>
        </authorList>
    </citation>
    <scope>NUCLEOTIDE SEQUENCE [LARGE SCALE GENOMIC DNA]</scope>
    <source>
        <strain evidence="1 2">DSM 22694</strain>
    </source>
</reference>
<organism evidence="1 2">
    <name type="scientific">Rhodoferax saidenbachensis</name>
    <dbReference type="NCBI Taxonomy" id="1484693"/>
    <lineage>
        <taxon>Bacteria</taxon>
        <taxon>Pseudomonadati</taxon>
        <taxon>Pseudomonadota</taxon>
        <taxon>Betaproteobacteria</taxon>
        <taxon>Burkholderiales</taxon>
        <taxon>Comamonadaceae</taxon>
        <taxon>Rhodoferax</taxon>
    </lineage>
</organism>
<sequence>MATTPPLDPNRCPLCGQGNQCAMEVEKATGQKQPPCWCTHATFSADLLARIPDTLRNQACVCAACAAKTSA</sequence>
<name>A0A1P8KE92_9BURK</name>
<dbReference type="EMBL" id="CP019239">
    <property type="protein sequence ID" value="APW44324.1"/>
    <property type="molecule type" value="Genomic_DNA"/>
</dbReference>
<evidence type="ECO:0000313" key="2">
    <source>
        <dbReference type="Proteomes" id="UP000186110"/>
    </source>
</evidence>
<dbReference type="Proteomes" id="UP000186110">
    <property type="component" value="Chromosome"/>
</dbReference>
<dbReference type="RefSeq" id="WP_029706540.1">
    <property type="nucleotide sequence ID" value="NZ_CP019239.1"/>
</dbReference>
<dbReference type="STRING" id="1484693.RS694_18550"/>
<dbReference type="AlphaFoldDB" id="A0A1P8KE92"/>
<dbReference type="Pfam" id="PF14375">
    <property type="entry name" value="Cys_rich_CWC"/>
    <property type="match status" value="1"/>
</dbReference>
<dbReference type="KEGG" id="rsb:RS694_18550"/>
<dbReference type="InterPro" id="IPR032720">
    <property type="entry name" value="Cys_rich_CWC"/>
</dbReference>
<evidence type="ECO:0000313" key="1">
    <source>
        <dbReference type="EMBL" id="APW44324.1"/>
    </source>
</evidence>
<gene>
    <name evidence="1" type="ORF">RS694_18550</name>
</gene>
<protein>
    <recommendedName>
        <fullName evidence="3">DNA or RNA helicase of superfamily II</fullName>
    </recommendedName>
</protein>
<evidence type="ECO:0008006" key="3">
    <source>
        <dbReference type="Google" id="ProtNLM"/>
    </source>
</evidence>